<dbReference type="InterPro" id="IPR012902">
    <property type="entry name" value="N_methyl_site"/>
</dbReference>
<reference evidence="2" key="2">
    <citation type="journal article" date="2021" name="Microbiome">
        <title>Successional dynamics and alternative stable states in a saline activated sludge microbial community over 9 years.</title>
        <authorList>
            <person name="Wang Y."/>
            <person name="Ye J."/>
            <person name="Ju F."/>
            <person name="Liu L."/>
            <person name="Boyd J.A."/>
            <person name="Deng Y."/>
            <person name="Parks D.H."/>
            <person name="Jiang X."/>
            <person name="Yin X."/>
            <person name="Woodcroft B.J."/>
            <person name="Tyson G.W."/>
            <person name="Hugenholtz P."/>
            <person name="Polz M.F."/>
            <person name="Zhang T."/>
        </authorList>
    </citation>
    <scope>NUCLEOTIDE SEQUENCE</scope>
    <source>
        <strain evidence="2">HKST-UBA02</strain>
    </source>
</reference>
<dbReference type="InterPro" id="IPR045584">
    <property type="entry name" value="Pilin-like"/>
</dbReference>
<keyword evidence="1" id="KW-0472">Membrane</keyword>
<comment type="caution">
    <text evidence="2">The sequence shown here is derived from an EMBL/GenBank/DDBJ whole genome shotgun (WGS) entry which is preliminary data.</text>
</comment>
<organism evidence="2 3">
    <name type="scientific">candidate division WWE3 bacterium</name>
    <dbReference type="NCBI Taxonomy" id="2053526"/>
    <lineage>
        <taxon>Bacteria</taxon>
        <taxon>Katanobacteria</taxon>
    </lineage>
</organism>
<accession>A0A955RXJ2</accession>
<dbReference type="PROSITE" id="PS00409">
    <property type="entry name" value="PROKAR_NTER_METHYL"/>
    <property type="match status" value="1"/>
</dbReference>
<dbReference type="SUPFAM" id="SSF54523">
    <property type="entry name" value="Pili subunits"/>
    <property type="match status" value="1"/>
</dbReference>
<dbReference type="Gene3D" id="3.30.700.10">
    <property type="entry name" value="Glycoprotein, Type 4 Pilin"/>
    <property type="match status" value="1"/>
</dbReference>
<reference evidence="2" key="1">
    <citation type="submission" date="2020-04" db="EMBL/GenBank/DDBJ databases">
        <authorList>
            <person name="Zhang T."/>
        </authorList>
    </citation>
    <scope>NUCLEOTIDE SEQUENCE</scope>
    <source>
        <strain evidence="2">HKST-UBA02</strain>
    </source>
</reference>
<gene>
    <name evidence="2" type="ORF">KC573_03645</name>
</gene>
<sequence length="159" mass="17286">MFNLTKSNSSGFTLIELLLVTSLIMILVAGAAPLLSTYFTSTQLEETTSQTKQIIQTAHQRALAGVNDSDHGVYFEHNASSNDRIILFQGSSYAARNPDYDYAVTLDTALSYTSTLTNNTLVFTNRTGIPTTTGTVTISHANNTFNILELNELGVVVEN</sequence>
<dbReference type="Pfam" id="PF07963">
    <property type="entry name" value="N_methyl"/>
    <property type="match status" value="1"/>
</dbReference>
<dbReference type="Proteomes" id="UP000699691">
    <property type="component" value="Unassembled WGS sequence"/>
</dbReference>
<evidence type="ECO:0000313" key="2">
    <source>
        <dbReference type="EMBL" id="MCA9397900.1"/>
    </source>
</evidence>
<name>A0A955RXJ2_UNCKA</name>
<protein>
    <submittedName>
        <fullName evidence="2">Type II secretion system protein</fullName>
    </submittedName>
</protein>
<keyword evidence="1" id="KW-1133">Transmembrane helix</keyword>
<dbReference type="AlphaFoldDB" id="A0A955RXJ2"/>
<keyword evidence="1" id="KW-0812">Transmembrane</keyword>
<dbReference type="EMBL" id="JAGQKY010000186">
    <property type="protein sequence ID" value="MCA9397900.1"/>
    <property type="molecule type" value="Genomic_DNA"/>
</dbReference>
<evidence type="ECO:0000256" key="1">
    <source>
        <dbReference type="SAM" id="Phobius"/>
    </source>
</evidence>
<feature type="transmembrane region" description="Helical" evidence="1">
    <location>
        <begin position="12"/>
        <end position="35"/>
    </location>
</feature>
<proteinExistence type="predicted"/>
<evidence type="ECO:0000313" key="3">
    <source>
        <dbReference type="Proteomes" id="UP000699691"/>
    </source>
</evidence>